<evidence type="ECO:0000256" key="2">
    <source>
        <dbReference type="ARBA" id="ARBA00022679"/>
    </source>
</evidence>
<dbReference type="Gene3D" id="2.160.10.10">
    <property type="entry name" value="Hexapeptide repeat proteins"/>
    <property type="match status" value="1"/>
</dbReference>
<evidence type="ECO:0000313" key="5">
    <source>
        <dbReference type="Proteomes" id="UP000032046"/>
    </source>
</evidence>
<dbReference type="Pfam" id="PF00132">
    <property type="entry name" value="Hexapep"/>
    <property type="match status" value="1"/>
</dbReference>
<accession>A0A0D0IW73</accession>
<dbReference type="AlphaFoldDB" id="A0A0D0IW73"/>
<dbReference type="GO" id="GO:0005829">
    <property type="term" value="C:cytosol"/>
    <property type="evidence" value="ECO:0007669"/>
    <property type="project" value="TreeGrafter"/>
</dbReference>
<feature type="domain" description="Glycosyltransferase 2-like" evidence="3">
    <location>
        <begin position="6"/>
        <end position="123"/>
    </location>
</feature>
<protein>
    <recommendedName>
        <fullName evidence="3">Glycosyltransferase 2-like domain-containing protein</fullName>
    </recommendedName>
</protein>
<keyword evidence="5" id="KW-1185">Reference proteome</keyword>
<name>A0A0D0IW73_9BACT</name>
<dbReference type="Proteomes" id="UP000032046">
    <property type="component" value="Unassembled WGS sequence"/>
</dbReference>
<evidence type="ECO:0000259" key="3">
    <source>
        <dbReference type="Pfam" id="PF00535"/>
    </source>
</evidence>
<dbReference type="InterPro" id="IPR051159">
    <property type="entry name" value="Hexapeptide_acetyltransf"/>
</dbReference>
<gene>
    <name evidence="4" type="ORF">ST44_06305</name>
</gene>
<reference evidence="4 5" key="1">
    <citation type="submission" date="2015-01" db="EMBL/GenBank/DDBJ databases">
        <title>Comparative genomics of non-oral Prevotella species.</title>
        <authorList>
            <person name="Accetto T."/>
            <person name="Nograsek B."/>
            <person name="Avgustin G."/>
        </authorList>
    </citation>
    <scope>NUCLEOTIDE SEQUENCE [LARGE SCALE GENOMIC DNA]</scope>
    <source>
        <strain evidence="4 5">P5-119</strain>
    </source>
</reference>
<dbReference type="CDD" id="cd06433">
    <property type="entry name" value="GT_2_WfgS_like"/>
    <property type="match status" value="1"/>
</dbReference>
<organism evidence="4 5">
    <name type="scientific">Prevotella pectinovora</name>
    <dbReference type="NCBI Taxonomy" id="1602169"/>
    <lineage>
        <taxon>Bacteria</taxon>
        <taxon>Pseudomonadati</taxon>
        <taxon>Bacteroidota</taxon>
        <taxon>Bacteroidia</taxon>
        <taxon>Bacteroidales</taxon>
        <taxon>Prevotellaceae</taxon>
        <taxon>Prevotella</taxon>
    </lineage>
</organism>
<dbReference type="SUPFAM" id="SSF51161">
    <property type="entry name" value="Trimeric LpxA-like enzymes"/>
    <property type="match status" value="1"/>
</dbReference>
<dbReference type="RefSeq" id="WP_042519025.1">
    <property type="nucleotide sequence ID" value="NZ_JAXESS010000003.1"/>
</dbReference>
<dbReference type="PANTHER" id="PTHR23416:SF23">
    <property type="entry name" value="ACETYLTRANSFERASE C18B11.09C-RELATED"/>
    <property type="match status" value="1"/>
</dbReference>
<comment type="caution">
    <text evidence="4">The sequence shown here is derived from an EMBL/GenBank/DDBJ whole genome shotgun (WGS) entry which is preliminary data.</text>
</comment>
<dbReference type="CDD" id="cd04647">
    <property type="entry name" value="LbH_MAT_like"/>
    <property type="match status" value="1"/>
</dbReference>
<sequence>MSNKISVITVVYNDVKHIRETMESFFSQTWEEKEYIVIDGGSTDGTAEVIKEYADRLAYWCSEKDAGVYDAMNKGVQHASGDWVNILNCGDYYFSDHSLADAIRNCDAGNADIIYGDSMKLRQGHVFPFPSSSNVAGLEYRPVYRHGSSLVRTQIHKENLFALDKKKDYGFALDWYLIYTLYKKKYRFVRTDAIIEVFDEEGMSNHPVRGEYLNYKISISDGFRIGKLVSFLTKVMKIWFVGSPVYSGMRKFVLGPLTNSILPSLPWCVRRFAMRKLGMKIGKGTYVDSRCYIMNLNKLSIGKDSHINRMVTLDARGGLTIGDSVSVSHGVMIMTGSHDVQSRHFPVKFYPIEIGDFVWIGCGAMVLQNVKIGKGAVVSAGAVVTKDVPPYTIVGGVPAKVIGHRTEDLEYRCTP</sequence>
<dbReference type="InterPro" id="IPR001451">
    <property type="entry name" value="Hexapep"/>
</dbReference>
<keyword evidence="2" id="KW-0808">Transferase</keyword>
<dbReference type="OrthoDB" id="9788101at2"/>
<dbReference type="EMBL" id="JXQK01000052">
    <property type="protein sequence ID" value="KIP62630.1"/>
    <property type="molecule type" value="Genomic_DNA"/>
</dbReference>
<dbReference type="SUPFAM" id="SSF53448">
    <property type="entry name" value="Nucleotide-diphospho-sugar transferases"/>
    <property type="match status" value="1"/>
</dbReference>
<dbReference type="STRING" id="1602171.ST44_06305"/>
<dbReference type="InterPro" id="IPR029044">
    <property type="entry name" value="Nucleotide-diphossugar_trans"/>
</dbReference>
<dbReference type="GO" id="GO:0008374">
    <property type="term" value="F:O-acyltransferase activity"/>
    <property type="evidence" value="ECO:0007669"/>
    <property type="project" value="TreeGrafter"/>
</dbReference>
<dbReference type="InterPro" id="IPR011004">
    <property type="entry name" value="Trimer_LpxA-like_sf"/>
</dbReference>
<proteinExistence type="inferred from homology"/>
<dbReference type="Gene3D" id="3.90.550.10">
    <property type="entry name" value="Spore Coat Polysaccharide Biosynthesis Protein SpsA, Chain A"/>
    <property type="match status" value="1"/>
</dbReference>
<dbReference type="PANTHER" id="PTHR23416">
    <property type="entry name" value="SIALIC ACID SYNTHASE-RELATED"/>
    <property type="match status" value="1"/>
</dbReference>
<evidence type="ECO:0000256" key="1">
    <source>
        <dbReference type="ARBA" id="ARBA00007274"/>
    </source>
</evidence>
<dbReference type="Pfam" id="PF00535">
    <property type="entry name" value="Glycos_transf_2"/>
    <property type="match status" value="1"/>
</dbReference>
<dbReference type="InterPro" id="IPR001173">
    <property type="entry name" value="Glyco_trans_2-like"/>
</dbReference>
<comment type="similarity">
    <text evidence="1">Belongs to the transferase hexapeptide repeat family.</text>
</comment>
<evidence type="ECO:0000313" key="4">
    <source>
        <dbReference type="EMBL" id="KIP62630.1"/>
    </source>
</evidence>